<reference evidence="3 4" key="1">
    <citation type="journal article" date="2024" name="J Genomics">
        <title>Draft genome sequencing and assembly of Favolaschia claudopus CIRM-BRFM 2984 isolated from oak limbs.</title>
        <authorList>
            <person name="Navarro D."/>
            <person name="Drula E."/>
            <person name="Chaduli D."/>
            <person name="Cazenave R."/>
            <person name="Ahrendt S."/>
            <person name="Wang J."/>
            <person name="Lipzen A."/>
            <person name="Daum C."/>
            <person name="Barry K."/>
            <person name="Grigoriev I.V."/>
            <person name="Favel A."/>
            <person name="Rosso M.N."/>
            <person name="Martin F."/>
        </authorList>
    </citation>
    <scope>NUCLEOTIDE SEQUENCE [LARGE SCALE GENOMIC DNA]</scope>
    <source>
        <strain evidence="3 4">CIRM-BRFM 2984</strain>
    </source>
</reference>
<protein>
    <submittedName>
        <fullName evidence="3">Uncharacterized protein</fullName>
    </submittedName>
</protein>
<dbReference type="EMBL" id="JAWWNJ010000077">
    <property type="protein sequence ID" value="KAK7005908.1"/>
    <property type="molecule type" value="Genomic_DNA"/>
</dbReference>
<evidence type="ECO:0000313" key="3">
    <source>
        <dbReference type="EMBL" id="KAK7005908.1"/>
    </source>
</evidence>
<gene>
    <name evidence="3" type="ORF">R3P38DRAFT_3040306</name>
</gene>
<proteinExistence type="predicted"/>
<dbReference type="Proteomes" id="UP001362999">
    <property type="component" value="Unassembled WGS sequence"/>
</dbReference>
<organism evidence="3 4">
    <name type="scientific">Favolaschia claudopus</name>
    <dbReference type="NCBI Taxonomy" id="2862362"/>
    <lineage>
        <taxon>Eukaryota</taxon>
        <taxon>Fungi</taxon>
        <taxon>Dikarya</taxon>
        <taxon>Basidiomycota</taxon>
        <taxon>Agaricomycotina</taxon>
        <taxon>Agaricomycetes</taxon>
        <taxon>Agaricomycetidae</taxon>
        <taxon>Agaricales</taxon>
        <taxon>Marasmiineae</taxon>
        <taxon>Mycenaceae</taxon>
        <taxon>Favolaschia</taxon>
    </lineage>
</organism>
<keyword evidence="1" id="KW-0175">Coiled coil</keyword>
<feature type="compositionally biased region" description="Polar residues" evidence="2">
    <location>
        <begin position="1"/>
        <end position="13"/>
    </location>
</feature>
<feature type="region of interest" description="Disordered" evidence="2">
    <location>
        <begin position="443"/>
        <end position="478"/>
    </location>
</feature>
<accession>A0AAW0A9X2</accession>
<evidence type="ECO:0000256" key="1">
    <source>
        <dbReference type="SAM" id="Coils"/>
    </source>
</evidence>
<feature type="compositionally biased region" description="Basic and acidic residues" evidence="2">
    <location>
        <begin position="113"/>
        <end position="124"/>
    </location>
</feature>
<feature type="region of interest" description="Disordered" evidence="2">
    <location>
        <begin position="81"/>
        <end position="132"/>
    </location>
</feature>
<feature type="compositionally biased region" description="Low complexity" evidence="2">
    <location>
        <begin position="443"/>
        <end position="473"/>
    </location>
</feature>
<evidence type="ECO:0000256" key="2">
    <source>
        <dbReference type="SAM" id="MobiDB-lite"/>
    </source>
</evidence>
<keyword evidence="4" id="KW-1185">Reference proteome</keyword>
<evidence type="ECO:0000313" key="4">
    <source>
        <dbReference type="Proteomes" id="UP001362999"/>
    </source>
</evidence>
<name>A0AAW0A9X2_9AGAR</name>
<feature type="coiled-coil region" evidence="1">
    <location>
        <begin position="134"/>
        <end position="161"/>
    </location>
</feature>
<comment type="caution">
    <text evidence="3">The sequence shown here is derived from an EMBL/GenBank/DDBJ whole genome shotgun (WGS) entry which is preliminary data.</text>
</comment>
<sequence length="568" mass="61975">MVFQKPTTRSFNRPSLVFGEPNALSSHRRYNSEPFNAHAGPPQPRDAIFSLLPGPRASIRHGELYLPPLPEMDSVASALASPAFTPSPHEHPQQHSRNRPRPQSFQFPPKILLGDRTDNREDSNIRNGASSLQHTTLKERVQFLEAANERLQQRIESYQTDTEMLSSSVTYFSSEYYAGLLTIRELRSRSQQDAEIMSKQEQQLCQLKKFVGLMVEIGLHEPVLERAHQSVLEGKDFEAVLVDSIRNAASRRGSAWSAILSSAGLTAPQVPAQTVSPPDTPDINLPVDTVEERRQSTVDNLLKDLKNGYIPFGRHRSASQRMLASPSKDGRSSSNGSPMRLKSPKPRKALLSPGSPGRRVLGKLDVNCSPVRRTRQQSERSNKAVPRTQSSATGLGFTRWHVLRSEKAPSVPARDDISLSDQRALASLQHLLDNFSSGSFGSLGSTSDGTQSGDCDSSADSPACSFPSPAARSTPVRVQVHPPATAASPTTNMAAAAVLIVTTTPTRPSRRRSATAGAGKDWEKDGGELELGSPYAGRACRRTFDERSDSPVPVKLGKGGLGKKTSWR</sequence>
<dbReference type="AlphaFoldDB" id="A0AAW0A9X2"/>
<feature type="region of interest" description="Disordered" evidence="2">
    <location>
        <begin position="504"/>
        <end position="568"/>
    </location>
</feature>
<feature type="region of interest" description="Disordered" evidence="2">
    <location>
        <begin position="1"/>
        <end position="44"/>
    </location>
</feature>
<feature type="region of interest" description="Disordered" evidence="2">
    <location>
        <begin position="312"/>
        <end position="392"/>
    </location>
</feature>